<gene>
    <name evidence="3" type="ORF">NEMVEDRAFT_v1g248662</name>
</gene>
<dbReference type="HOGENOM" id="CLU_597977_0_0_1"/>
<dbReference type="STRING" id="45351.A7T3H2"/>
<dbReference type="KEGG" id="nve:5500097"/>
<reference evidence="3 4" key="1">
    <citation type="journal article" date="2007" name="Science">
        <title>Sea anemone genome reveals ancestral eumetazoan gene repertoire and genomic organization.</title>
        <authorList>
            <person name="Putnam N.H."/>
            <person name="Srivastava M."/>
            <person name="Hellsten U."/>
            <person name="Dirks B."/>
            <person name="Chapman J."/>
            <person name="Salamov A."/>
            <person name="Terry A."/>
            <person name="Shapiro H."/>
            <person name="Lindquist E."/>
            <person name="Kapitonov V.V."/>
            <person name="Jurka J."/>
            <person name="Genikhovich G."/>
            <person name="Grigoriev I.V."/>
            <person name="Lucas S.M."/>
            <person name="Steele R.E."/>
            <person name="Finnerty J.R."/>
            <person name="Technau U."/>
            <person name="Martindale M.Q."/>
            <person name="Rokhsar D.S."/>
        </authorList>
    </citation>
    <scope>NUCLEOTIDE SEQUENCE [LARGE SCALE GENOMIC DNA]</scope>
    <source>
        <strain evidence="4">CH2 X CH6</strain>
    </source>
</reference>
<name>A7T3H2_NEMVE</name>
<evidence type="ECO:0000313" key="4">
    <source>
        <dbReference type="Proteomes" id="UP000001593"/>
    </source>
</evidence>
<dbReference type="InterPro" id="IPR031974">
    <property type="entry name" value="PDCD7"/>
</dbReference>
<feature type="non-terminal residue" evidence="3">
    <location>
        <position position="458"/>
    </location>
</feature>
<dbReference type="Proteomes" id="UP000001593">
    <property type="component" value="Unassembled WGS sequence"/>
</dbReference>
<organism evidence="3 4">
    <name type="scientific">Nematostella vectensis</name>
    <name type="common">Starlet sea anemone</name>
    <dbReference type="NCBI Taxonomy" id="45351"/>
    <lineage>
        <taxon>Eukaryota</taxon>
        <taxon>Metazoa</taxon>
        <taxon>Cnidaria</taxon>
        <taxon>Anthozoa</taxon>
        <taxon>Hexacorallia</taxon>
        <taxon>Actiniaria</taxon>
        <taxon>Edwardsiidae</taxon>
        <taxon>Nematostella</taxon>
    </lineage>
</organism>
<dbReference type="InterPro" id="IPR052831">
    <property type="entry name" value="Apoptosis_promoter"/>
</dbReference>
<feature type="region of interest" description="Disordered" evidence="2">
    <location>
        <begin position="1"/>
        <end position="63"/>
    </location>
</feature>
<sequence length="458" mass="52337">MAGSFRGSGSFPPNRPPDRNTFNSNPQFRPHYYQEASEERNFQGNYLARPPNSTRYGSSQDARCQADKMGYGNETHTNNYQDSLSSENCVIRSQNSRTSNLSIPPPRQNHHDFTSPPDHFGPYMRNDQEFDGRTHLFHDGQCNRPLQGIPQIRNSPFNSPFQGGPLRMMPPPGMPPLLLRPQEFSPNIPPPRFGLTGPPSGLTPLTASQMPPGQTPMLPGQTPLPLGQTFMPLGQVPMLPGQAPLSVPSSTKTTSDLEEGEILKNEDRKWVEEFLKGIAPTSNTDQHATETKLVEARNTLQKWNHLLKQLKAQRDKLIDCVQGSVSEWQKEVERANKLKVMLQETERRLGEKEVQELTEKWKRRKRKQEWLKRRKIKRTLEKQAAEKRRLQLHQQIDEWREKEIAKDQAKIKAANVKREAGGVLGDVRKKKSDASKALELIKALRKLREFRKQEAELK</sequence>
<dbReference type="InParanoid" id="A7T3H2"/>
<dbReference type="PANTHER" id="PTHR48190">
    <property type="entry name" value="PROGRAMMED CELL DEATH PROTEIN 7"/>
    <property type="match status" value="1"/>
</dbReference>
<keyword evidence="4" id="KW-1185">Reference proteome</keyword>
<proteinExistence type="predicted"/>
<evidence type="ECO:0000256" key="1">
    <source>
        <dbReference type="SAM" id="Coils"/>
    </source>
</evidence>
<dbReference type="OMA" id="HATETKL"/>
<evidence type="ECO:0000256" key="2">
    <source>
        <dbReference type="SAM" id="MobiDB-lite"/>
    </source>
</evidence>
<feature type="compositionally biased region" description="Polar residues" evidence="2">
    <location>
        <begin position="51"/>
        <end position="62"/>
    </location>
</feature>
<dbReference type="AlphaFoldDB" id="A7T3H2"/>
<accession>A7T3H2</accession>
<dbReference type="PANTHER" id="PTHR48190:SF2">
    <property type="entry name" value="PROGRAMMED CELL DEATH PROTEIN 7"/>
    <property type="match status" value="1"/>
</dbReference>
<feature type="coiled-coil region" evidence="1">
    <location>
        <begin position="293"/>
        <end position="355"/>
    </location>
</feature>
<keyword evidence="1" id="KW-0175">Coiled coil</keyword>
<dbReference type="Pfam" id="PF16021">
    <property type="entry name" value="PDCD7"/>
    <property type="match status" value="1"/>
</dbReference>
<evidence type="ECO:0000313" key="3">
    <source>
        <dbReference type="EMBL" id="EDO29496.1"/>
    </source>
</evidence>
<dbReference type="EMBL" id="DS470510">
    <property type="protein sequence ID" value="EDO29496.1"/>
    <property type="molecule type" value="Genomic_DNA"/>
</dbReference>
<protein>
    <submittedName>
        <fullName evidence="3">Uncharacterized protein</fullName>
    </submittedName>
</protein>